<accession>A0A1J5RXK9</accession>
<evidence type="ECO:0000313" key="1">
    <source>
        <dbReference type="EMBL" id="OIQ96804.1"/>
    </source>
</evidence>
<dbReference type="EMBL" id="MLJW01000142">
    <property type="protein sequence ID" value="OIQ96804.1"/>
    <property type="molecule type" value="Genomic_DNA"/>
</dbReference>
<comment type="caution">
    <text evidence="1">The sequence shown here is derived from an EMBL/GenBank/DDBJ whole genome shotgun (WGS) entry which is preliminary data.</text>
</comment>
<proteinExistence type="predicted"/>
<organism evidence="1">
    <name type="scientific">mine drainage metagenome</name>
    <dbReference type="NCBI Taxonomy" id="410659"/>
    <lineage>
        <taxon>unclassified sequences</taxon>
        <taxon>metagenomes</taxon>
        <taxon>ecological metagenomes</taxon>
    </lineage>
</organism>
<sequence>MSSEAKDPTSRLVDVDWNDPKLQELLKKTESLRLDNRGMFKARRVLLRRSWHPSGAASEVLLVADPGGGKLTVLADFPLDRGDPVTIDKELAGNAEAGILLCEVVGCRRGSRPEDAGREVFVIDLLGSPRRR</sequence>
<dbReference type="AlphaFoldDB" id="A0A1J5RXK9"/>
<reference evidence="1" key="1">
    <citation type="submission" date="2016-10" db="EMBL/GenBank/DDBJ databases">
        <title>Sequence of Gallionella enrichment culture.</title>
        <authorList>
            <person name="Poehlein A."/>
            <person name="Muehling M."/>
            <person name="Daniel R."/>
        </authorList>
    </citation>
    <scope>NUCLEOTIDE SEQUENCE</scope>
</reference>
<gene>
    <name evidence="1" type="ORF">GALL_211300</name>
</gene>
<name>A0A1J5RXK9_9ZZZZ</name>
<protein>
    <submittedName>
        <fullName evidence="1">Uncharacterized protein</fullName>
    </submittedName>
</protein>